<dbReference type="GO" id="GO:0016279">
    <property type="term" value="F:protein-lysine N-methyltransferase activity"/>
    <property type="evidence" value="ECO:0007669"/>
    <property type="project" value="TreeGrafter"/>
</dbReference>
<evidence type="ECO:0000256" key="4">
    <source>
        <dbReference type="SAM" id="MobiDB-lite"/>
    </source>
</evidence>
<name>A0AAN0RFS9_9PROT</name>
<keyword evidence="1 6" id="KW-0489">Methyltransferase</keyword>
<dbReference type="EC" id="2.1.1.-" evidence="6"/>
<feature type="domain" description="Methyltransferase small" evidence="5">
    <location>
        <begin position="98"/>
        <end position="183"/>
    </location>
</feature>
<dbReference type="EMBL" id="CP003181">
    <property type="protein sequence ID" value="AHJ64091.1"/>
    <property type="molecule type" value="Genomic_DNA"/>
</dbReference>
<feature type="region of interest" description="Disordered" evidence="4">
    <location>
        <begin position="1"/>
        <end position="26"/>
    </location>
</feature>
<dbReference type="PANTHER" id="PTHR43648">
    <property type="entry name" value="ELECTRON TRANSFER FLAVOPROTEIN BETA SUBUNIT LYSINE METHYLTRANSFERASE"/>
    <property type="match status" value="1"/>
</dbReference>
<dbReference type="InterPro" id="IPR029063">
    <property type="entry name" value="SAM-dependent_MTases_sf"/>
</dbReference>
<evidence type="ECO:0000256" key="1">
    <source>
        <dbReference type="ARBA" id="ARBA00022603"/>
    </source>
</evidence>
<dbReference type="InterPro" id="IPR050078">
    <property type="entry name" value="Ribosomal_L11_MeTrfase_PrmA"/>
</dbReference>
<dbReference type="Gene3D" id="3.40.50.150">
    <property type="entry name" value="Vaccinia Virus protein VP39"/>
    <property type="match status" value="1"/>
</dbReference>
<dbReference type="GO" id="GO:0032259">
    <property type="term" value="P:methylation"/>
    <property type="evidence" value="ECO:0007669"/>
    <property type="project" value="UniProtKB-KW"/>
</dbReference>
<dbReference type="Pfam" id="PF05175">
    <property type="entry name" value="MTS"/>
    <property type="match status" value="1"/>
</dbReference>
<evidence type="ECO:0000313" key="7">
    <source>
        <dbReference type="Proteomes" id="UP000019438"/>
    </source>
</evidence>
<keyword evidence="6" id="KW-0689">Ribosomal protein</keyword>
<protein>
    <submittedName>
        <fullName evidence="6">Ribosomal protein L11 methyltransferase</fullName>
        <ecNumber evidence="6">2.1.1.-</ecNumber>
    </submittedName>
</protein>
<evidence type="ECO:0000259" key="5">
    <source>
        <dbReference type="Pfam" id="PF05175"/>
    </source>
</evidence>
<keyword evidence="6" id="KW-0687">Ribonucleoprotein</keyword>
<dbReference type="KEGG" id="gbc:GbCGDNIH3_2190"/>
<evidence type="ECO:0000256" key="2">
    <source>
        <dbReference type="ARBA" id="ARBA00022679"/>
    </source>
</evidence>
<keyword evidence="3" id="KW-0949">S-adenosyl-L-methionine</keyword>
<sequence length="253" mass="27725">MAGTQAGYSQSRSLSGRFPGQYPNRAGRGGRIPLGLDRIVAMKDTAFIRENTAWSHAPLVPELGLFLATAITPIWQATEDWLAQRNVEPPFWAFAWPGSQAIARHVLDHPELVKGRRVLDFAAGCGLAALACARSGAQEAEAAEIDALALAATTLNATENGLTVRLAEGDVVGSPCRWDLILCGDVCYEAPMTRHIMPWLRRMAKTAEVWIADPGRSYLPQEGMTAFAEYTVPTTLELEDRTERHVRLFRLAP</sequence>
<accession>A0AAN0RFS9</accession>
<evidence type="ECO:0000313" key="6">
    <source>
        <dbReference type="EMBL" id="AHJ64091.1"/>
    </source>
</evidence>
<dbReference type="InterPro" id="IPR007848">
    <property type="entry name" value="Small_mtfrase_dom"/>
</dbReference>
<keyword evidence="2 6" id="KW-0808">Transferase</keyword>
<dbReference type="GO" id="GO:0005840">
    <property type="term" value="C:ribosome"/>
    <property type="evidence" value="ECO:0007669"/>
    <property type="project" value="UniProtKB-KW"/>
</dbReference>
<proteinExistence type="predicted"/>
<dbReference type="AlphaFoldDB" id="A0AAN0RFS9"/>
<dbReference type="PANTHER" id="PTHR43648:SF1">
    <property type="entry name" value="ELECTRON TRANSFER FLAVOPROTEIN BETA SUBUNIT LYSINE METHYLTRANSFERASE"/>
    <property type="match status" value="1"/>
</dbReference>
<feature type="compositionally biased region" description="Polar residues" evidence="4">
    <location>
        <begin position="1"/>
        <end position="14"/>
    </location>
</feature>
<evidence type="ECO:0000256" key="3">
    <source>
        <dbReference type="ARBA" id="ARBA00022691"/>
    </source>
</evidence>
<dbReference type="SUPFAM" id="SSF53335">
    <property type="entry name" value="S-adenosyl-L-methionine-dependent methyltransferases"/>
    <property type="match status" value="1"/>
</dbReference>
<gene>
    <name evidence="6" type="ORF">GbCGDNIH3_2190</name>
</gene>
<reference evidence="7" key="1">
    <citation type="submission" date="2012-06" db="EMBL/GenBank/DDBJ databases">
        <title>Genome analysis of multiple Granulibacter bethesdensis isolates demonstrates substantial genome diversity.</title>
        <authorList>
            <person name="Greenberg D.E."/>
            <person name="Porcella S.F."/>
            <person name="Zarember K."/>
            <person name="Zelazny A.M."/>
            <person name="Bruno D."/>
            <person name="Martens C."/>
            <person name="Barbian K.D."/>
            <person name="Jaske E."/>
            <person name="Holland S.M."/>
        </authorList>
    </citation>
    <scope>NUCLEOTIDE SEQUENCE [LARGE SCALE GENOMIC DNA]</scope>
    <source>
        <strain evidence="7">CGDNIH3</strain>
    </source>
</reference>
<organism evidence="6 7">
    <name type="scientific">Granulibacter bethesdensis</name>
    <dbReference type="NCBI Taxonomy" id="364410"/>
    <lineage>
        <taxon>Bacteria</taxon>
        <taxon>Pseudomonadati</taxon>
        <taxon>Pseudomonadota</taxon>
        <taxon>Alphaproteobacteria</taxon>
        <taxon>Acetobacterales</taxon>
        <taxon>Acetobacteraceae</taxon>
        <taxon>Granulibacter</taxon>
    </lineage>
</organism>
<dbReference type="Proteomes" id="UP000019438">
    <property type="component" value="Chromosome"/>
</dbReference>